<protein>
    <submittedName>
        <fullName evidence="1">Uncharacterized protein</fullName>
    </submittedName>
</protein>
<dbReference type="AlphaFoldDB" id="A0A1Y1Z1G1"/>
<dbReference type="Proteomes" id="UP000193920">
    <property type="component" value="Unassembled WGS sequence"/>
</dbReference>
<name>A0A1Y1Z1G1_9FUNG</name>
<dbReference type="Gene3D" id="2.80.10.50">
    <property type="match status" value="1"/>
</dbReference>
<proteinExistence type="predicted"/>
<keyword evidence="2" id="KW-1185">Reference proteome</keyword>
<comment type="caution">
    <text evidence="1">The sequence shown here is derived from an EMBL/GenBank/DDBJ whole genome shotgun (WGS) entry which is preliminary data.</text>
</comment>
<organism evidence="1 2">
    <name type="scientific">Neocallimastix californiae</name>
    <dbReference type="NCBI Taxonomy" id="1754190"/>
    <lineage>
        <taxon>Eukaryota</taxon>
        <taxon>Fungi</taxon>
        <taxon>Fungi incertae sedis</taxon>
        <taxon>Chytridiomycota</taxon>
        <taxon>Chytridiomycota incertae sedis</taxon>
        <taxon>Neocallimastigomycetes</taxon>
        <taxon>Neocallimastigales</taxon>
        <taxon>Neocallimastigaceae</taxon>
        <taxon>Neocallimastix</taxon>
    </lineage>
</organism>
<sequence length="412" mass="47895">MYMSKNNFYINDDMMINNNKGMILEYNPIIDKLIMSNNNKHIWELYGGINLCDYLISNNNTCNTLYSLNQMAVKRNTEFYNFKGNNILEYGLPSTKQLLSFNITDYTNIKEPIYALSLSNNGNIELNNGKYLLHKEYFVADDYYSLLVENESKNLVLKSSTGEYKWALNKLITNRPYDASEIKIGESFKEGEMLYCGDYSNIILNGKLLYRNHKSKTSTEIKYSSNYSAYLYKIVVGTKSISFRDKNNEDIDILLTNNKSNNNSRLRCEKSSSHGIVWDNGNNQIFWKYTINDSSEPKSNAVWLYNKYYNKCLYTNGFKNEPITYEDCVDHNKYKWYFEKIDGNTYFISAAKHNLCMRAIKNRMTLGECDEKAILKYIKASKSIKSSNKCLSGIDDNNDPYSQYEVKLSSCN</sequence>
<accession>A0A1Y1Z1G1</accession>
<reference evidence="1 2" key="1">
    <citation type="submission" date="2016-08" db="EMBL/GenBank/DDBJ databases">
        <title>A Parts List for Fungal Cellulosomes Revealed by Comparative Genomics.</title>
        <authorList>
            <consortium name="DOE Joint Genome Institute"/>
            <person name="Haitjema C.H."/>
            <person name="Gilmore S.P."/>
            <person name="Henske J.K."/>
            <person name="Solomon K.V."/>
            <person name="De Groot R."/>
            <person name="Kuo A."/>
            <person name="Mondo S.J."/>
            <person name="Salamov A.A."/>
            <person name="Labutti K."/>
            <person name="Zhao Z."/>
            <person name="Chiniquy J."/>
            <person name="Barry K."/>
            <person name="Brewer H.M."/>
            <person name="Purvine S.O."/>
            <person name="Wright A.T."/>
            <person name="Boxma B."/>
            <person name="Van Alen T."/>
            <person name="Hackstein J.H."/>
            <person name="Baker S.E."/>
            <person name="Grigoriev I.V."/>
            <person name="O'Malley M.A."/>
        </authorList>
    </citation>
    <scope>NUCLEOTIDE SEQUENCE [LARGE SCALE GENOMIC DNA]</scope>
    <source>
        <strain evidence="1 2">G1</strain>
    </source>
</reference>
<dbReference type="CDD" id="cd00161">
    <property type="entry name" value="beta-trefoil_Ricin-like"/>
    <property type="match status" value="1"/>
</dbReference>
<dbReference type="SUPFAM" id="SSF50370">
    <property type="entry name" value="Ricin B-like lectins"/>
    <property type="match status" value="1"/>
</dbReference>
<dbReference type="EMBL" id="MCOG01000469">
    <property type="protein sequence ID" value="ORY04039.1"/>
    <property type="molecule type" value="Genomic_DNA"/>
</dbReference>
<dbReference type="OrthoDB" id="1884773at2759"/>
<dbReference type="InterPro" id="IPR035992">
    <property type="entry name" value="Ricin_B-like_lectins"/>
</dbReference>
<gene>
    <name evidence="1" type="ORF">LY90DRAFT_519468</name>
</gene>
<evidence type="ECO:0000313" key="2">
    <source>
        <dbReference type="Proteomes" id="UP000193920"/>
    </source>
</evidence>
<evidence type="ECO:0000313" key="1">
    <source>
        <dbReference type="EMBL" id="ORY04039.1"/>
    </source>
</evidence>